<evidence type="ECO:0008006" key="5">
    <source>
        <dbReference type="Google" id="ProtNLM"/>
    </source>
</evidence>
<keyword evidence="2" id="KW-1133">Transmembrane helix</keyword>
<dbReference type="Proteomes" id="UP000500953">
    <property type="component" value="Chromosome"/>
</dbReference>
<feature type="transmembrane region" description="Helical" evidence="2">
    <location>
        <begin position="47"/>
        <end position="67"/>
    </location>
</feature>
<evidence type="ECO:0000256" key="1">
    <source>
        <dbReference type="SAM" id="MobiDB-lite"/>
    </source>
</evidence>
<dbReference type="RefSeq" id="WP_167487675.1">
    <property type="nucleotide sequence ID" value="NZ_CP046173.1"/>
</dbReference>
<evidence type="ECO:0000313" key="3">
    <source>
        <dbReference type="EMBL" id="QIS20328.1"/>
    </source>
</evidence>
<dbReference type="AlphaFoldDB" id="A0A6G9Z466"/>
<feature type="transmembrane region" description="Helical" evidence="2">
    <location>
        <begin position="102"/>
        <end position="120"/>
    </location>
</feature>
<feature type="transmembrane region" description="Helical" evidence="2">
    <location>
        <begin position="140"/>
        <end position="163"/>
    </location>
</feature>
<gene>
    <name evidence="3" type="ORF">F6W96_20555</name>
</gene>
<feature type="compositionally biased region" description="Low complexity" evidence="1">
    <location>
        <begin position="246"/>
        <end position="260"/>
    </location>
</feature>
<accession>A0A6G9Z466</accession>
<feature type="compositionally biased region" description="Polar residues" evidence="1">
    <location>
        <begin position="460"/>
        <end position="470"/>
    </location>
</feature>
<feature type="region of interest" description="Disordered" evidence="1">
    <location>
        <begin position="168"/>
        <end position="351"/>
    </location>
</feature>
<proteinExistence type="predicted"/>
<organism evidence="3 4">
    <name type="scientific">Nocardia terpenica</name>
    <dbReference type="NCBI Taxonomy" id="455432"/>
    <lineage>
        <taxon>Bacteria</taxon>
        <taxon>Bacillati</taxon>
        <taxon>Actinomycetota</taxon>
        <taxon>Actinomycetes</taxon>
        <taxon>Mycobacteriales</taxon>
        <taxon>Nocardiaceae</taxon>
        <taxon>Nocardia</taxon>
    </lineage>
</organism>
<name>A0A6G9Z466_9NOCA</name>
<feature type="compositionally biased region" description="Low complexity" evidence="1">
    <location>
        <begin position="182"/>
        <end position="196"/>
    </location>
</feature>
<sequence length="490" mass="52065">MTDPFASGPPPGPQPGYGWAPQPMVGIGQPVPGYAPPVAARRPASSLAAGIMLIGSVAAFGAHLIWTYADDQPFERADLLAIAEILLGLLAAVLLFVGTRPILARILAAIAAGMILDANTSPLLALGQHEDTGYILSHSGGWLIVPITLTSLGTIIALLVVTATAHPVPASTRQPTPPPYLPTQSPTTTPQFVTPQFPSPQFPAQQPFGAALPSTAPTDHAAAHQQSATPDGVATPYYSSTPHRTPVPAQLNAPQQPLAADHFDPGQHSNAPQPPSPRHRFSAPPQPSPPQHSAPQNNSPPRNNPTDRSPLTPPNKPKVPLVIPACLRPEPTPLREIPAKSTPGSRVGLPPPYSVPQNSGAYHMPMTQRNSPHYASPIHQHLSTHPSILPLSNSWAHHSTPAPQNNRAHHHTQAVLSGQAHLNTPVPPNDWAHHNTSVPQNNRAHHSPPAPPKDRAHHNTPGSLNGQPHRNNPVPRTDWAHRNKPVPHKD</sequence>
<reference evidence="3 4" key="1">
    <citation type="journal article" date="2019" name="ACS Chem. Biol.">
        <title>Identification and Mobilization of a Cryptic Antibiotic Biosynthesis Gene Locus from a Human-Pathogenic Nocardia Isolate.</title>
        <authorList>
            <person name="Herisse M."/>
            <person name="Ishida K."/>
            <person name="Porter J.L."/>
            <person name="Howden B."/>
            <person name="Hertweck C."/>
            <person name="Stinear T.P."/>
            <person name="Pidot S.J."/>
        </authorList>
    </citation>
    <scope>NUCLEOTIDE SEQUENCE [LARGE SCALE GENOMIC DNA]</scope>
    <source>
        <strain evidence="3 4">AUSMDU00012715</strain>
    </source>
</reference>
<feature type="transmembrane region" description="Helical" evidence="2">
    <location>
        <begin position="79"/>
        <end position="97"/>
    </location>
</feature>
<protein>
    <recommendedName>
        <fullName evidence="5">DUF2637 domain-containing protein</fullName>
    </recommendedName>
</protein>
<feature type="compositionally biased region" description="Polar residues" evidence="1">
    <location>
        <begin position="384"/>
        <end position="406"/>
    </location>
</feature>
<feature type="region of interest" description="Disordered" evidence="1">
    <location>
        <begin position="384"/>
        <end position="490"/>
    </location>
</feature>
<keyword evidence="2" id="KW-0472">Membrane</keyword>
<keyword evidence="2" id="KW-0812">Transmembrane</keyword>
<evidence type="ECO:0000313" key="4">
    <source>
        <dbReference type="Proteomes" id="UP000500953"/>
    </source>
</evidence>
<dbReference type="EMBL" id="CP046173">
    <property type="protein sequence ID" value="QIS20328.1"/>
    <property type="molecule type" value="Genomic_DNA"/>
</dbReference>
<feature type="compositionally biased region" description="Low complexity" evidence="1">
    <location>
        <begin position="202"/>
        <end position="213"/>
    </location>
</feature>
<evidence type="ECO:0000256" key="2">
    <source>
        <dbReference type="SAM" id="Phobius"/>
    </source>
</evidence>